<evidence type="ECO:0000256" key="1">
    <source>
        <dbReference type="SAM" id="Phobius"/>
    </source>
</evidence>
<feature type="transmembrane region" description="Helical" evidence="1">
    <location>
        <begin position="75"/>
        <end position="91"/>
    </location>
</feature>
<sequence>MTILLLAGIVFAVILLIKQKELAEAGLVTIISSKIKGSSLSTNYWFAGASLFLANTALFAIAFVIFFFIPFGTTLGLVMCIPLSLFTWLIFSQVWEGSYKDKVKMVCIGNIFFLLFMGWTYPVLHDVGTGISR</sequence>
<organism evidence="2 3">
    <name type="scientific">Fictibacillus barbaricus</name>
    <dbReference type="NCBI Taxonomy" id="182136"/>
    <lineage>
        <taxon>Bacteria</taxon>
        <taxon>Bacillati</taxon>
        <taxon>Bacillota</taxon>
        <taxon>Bacilli</taxon>
        <taxon>Bacillales</taxon>
        <taxon>Fictibacillaceae</taxon>
        <taxon>Fictibacillus</taxon>
    </lineage>
</organism>
<comment type="caution">
    <text evidence="2">The sequence shown here is derived from an EMBL/GenBank/DDBJ whole genome shotgun (WGS) entry which is preliminary data.</text>
</comment>
<gene>
    <name evidence="2" type="ORF">JYA64_03755</name>
</gene>
<dbReference type="Proteomes" id="UP001319060">
    <property type="component" value="Unassembled WGS sequence"/>
</dbReference>
<dbReference type="EMBL" id="JAFHKS010000041">
    <property type="protein sequence ID" value="MBN3544407.1"/>
    <property type="molecule type" value="Genomic_DNA"/>
</dbReference>
<feature type="transmembrane region" description="Helical" evidence="1">
    <location>
        <begin position="44"/>
        <end position="68"/>
    </location>
</feature>
<dbReference type="RefSeq" id="WP_188404032.1">
    <property type="nucleotide sequence ID" value="NZ_BMCE01000003.1"/>
</dbReference>
<keyword evidence="1" id="KW-1133">Transmembrane helix</keyword>
<feature type="transmembrane region" description="Helical" evidence="1">
    <location>
        <begin position="103"/>
        <end position="124"/>
    </location>
</feature>
<reference evidence="2 3" key="1">
    <citation type="submission" date="2021-01" db="EMBL/GenBank/DDBJ databases">
        <title>Genome Sequencing of Type Strains.</title>
        <authorList>
            <person name="Lemaire J.F."/>
            <person name="Inderbitzin P."/>
            <person name="Collins S.B."/>
            <person name="Wespe N."/>
            <person name="Knight-Connoni V."/>
        </authorList>
    </citation>
    <scope>NUCLEOTIDE SEQUENCE [LARGE SCALE GENOMIC DNA]</scope>
    <source>
        <strain evidence="2 3">DSM 14730</strain>
    </source>
</reference>
<proteinExistence type="predicted"/>
<name>A0ABS2Z9S5_9BACL</name>
<evidence type="ECO:0000313" key="3">
    <source>
        <dbReference type="Proteomes" id="UP001319060"/>
    </source>
</evidence>
<keyword evidence="1" id="KW-0812">Transmembrane</keyword>
<evidence type="ECO:0000313" key="2">
    <source>
        <dbReference type="EMBL" id="MBN3544407.1"/>
    </source>
</evidence>
<accession>A0ABS2Z9S5</accession>
<protein>
    <submittedName>
        <fullName evidence="2">Uncharacterized protein</fullName>
    </submittedName>
</protein>
<keyword evidence="3" id="KW-1185">Reference proteome</keyword>
<keyword evidence="1" id="KW-0472">Membrane</keyword>